<evidence type="ECO:0000313" key="5">
    <source>
        <dbReference type="Proteomes" id="UP001328733"/>
    </source>
</evidence>
<dbReference type="PANTHER" id="PTHR22953">
    <property type="entry name" value="ACID PHOSPHATASE RELATED"/>
    <property type="match status" value="1"/>
</dbReference>
<feature type="signal peptide" evidence="2">
    <location>
        <begin position="1"/>
        <end position="22"/>
    </location>
</feature>
<dbReference type="GO" id="GO:0003993">
    <property type="term" value="F:acid phosphatase activity"/>
    <property type="evidence" value="ECO:0007669"/>
    <property type="project" value="InterPro"/>
</dbReference>
<evidence type="ECO:0000256" key="2">
    <source>
        <dbReference type="SAM" id="SignalP"/>
    </source>
</evidence>
<evidence type="ECO:0000259" key="3">
    <source>
        <dbReference type="Pfam" id="PF00149"/>
    </source>
</evidence>
<keyword evidence="1 2" id="KW-0732">Signal</keyword>
<evidence type="ECO:0000256" key="1">
    <source>
        <dbReference type="ARBA" id="ARBA00022729"/>
    </source>
</evidence>
<evidence type="ECO:0000313" key="4">
    <source>
        <dbReference type="EMBL" id="MEG3438938.1"/>
    </source>
</evidence>
<dbReference type="InterPro" id="IPR039331">
    <property type="entry name" value="PAPs-like"/>
</dbReference>
<name>A0AAW9QYX0_9CHRO</name>
<dbReference type="PANTHER" id="PTHR22953:SF153">
    <property type="entry name" value="PURPLE ACID PHOSPHATASE"/>
    <property type="match status" value="1"/>
</dbReference>
<protein>
    <submittedName>
        <fullName evidence="4">Metallophosphoesterase</fullName>
    </submittedName>
</protein>
<dbReference type="InterPro" id="IPR029052">
    <property type="entry name" value="Metallo-depent_PP-like"/>
</dbReference>
<feature type="domain" description="Calcineurin-like phosphoesterase" evidence="3">
    <location>
        <begin position="46"/>
        <end position="264"/>
    </location>
</feature>
<comment type="caution">
    <text evidence="4">The sequence shown here is derived from an EMBL/GenBank/DDBJ whole genome shotgun (WGS) entry which is preliminary data.</text>
</comment>
<proteinExistence type="predicted"/>
<dbReference type="AlphaFoldDB" id="A0AAW9QYX0"/>
<accession>A0AAW9QYX0</accession>
<reference evidence="4 5" key="1">
    <citation type="submission" date="2024-01" db="EMBL/GenBank/DDBJ databases">
        <title>Genomic insights into the taxonomy and metabolism of the cyanobacterium Pannus brasiliensis CCIBt3594.</title>
        <authorList>
            <person name="Machado M."/>
            <person name="Botero N.B."/>
            <person name="Andreote A.P.D."/>
            <person name="Feitosa A.M.T."/>
            <person name="Popin R."/>
            <person name="Sivonen K."/>
            <person name="Fiore M.F."/>
        </authorList>
    </citation>
    <scope>NUCLEOTIDE SEQUENCE [LARGE SCALE GENOMIC DNA]</scope>
    <source>
        <strain evidence="4 5">CCIBt3594</strain>
    </source>
</reference>
<dbReference type="Gene3D" id="3.60.21.10">
    <property type="match status" value="1"/>
</dbReference>
<gene>
    <name evidence="4" type="ORF">V0288_17560</name>
</gene>
<dbReference type="EMBL" id="JBAFSM010000037">
    <property type="protein sequence ID" value="MEG3438938.1"/>
    <property type="molecule type" value="Genomic_DNA"/>
</dbReference>
<dbReference type="PROSITE" id="PS51257">
    <property type="entry name" value="PROKAR_LIPOPROTEIN"/>
    <property type="match status" value="1"/>
</dbReference>
<dbReference type="RefSeq" id="WP_332866423.1">
    <property type="nucleotide sequence ID" value="NZ_JBAFSM010000037.1"/>
</dbReference>
<feature type="chain" id="PRO_5043320235" evidence="2">
    <location>
        <begin position="23"/>
        <end position="348"/>
    </location>
</feature>
<dbReference type="InterPro" id="IPR004843">
    <property type="entry name" value="Calcineurin-like_PHP"/>
</dbReference>
<dbReference type="Proteomes" id="UP001328733">
    <property type="component" value="Unassembled WGS sequence"/>
</dbReference>
<dbReference type="SUPFAM" id="SSF56300">
    <property type="entry name" value="Metallo-dependent phosphatases"/>
    <property type="match status" value="1"/>
</dbReference>
<sequence length="348" mass="38320">MKRRKFIFISGMLGGFGLVACARQLSPTSSVLSTVATSPATKEKVRIAVISDLNSQYGSTEYDPEVDKGIARILADKPDLVLCGGDMVAGQKTTLTEGQIRAMWDAFDRHIAAPLRKAGIPFGFTIGNHDASGALSGGKFTFARERDLASAYWQAPEHDTGLNFIDKENFPFSYTFSRDGIFYLVWDASTHLISPEQLAWAEKSLQGEAAKNAKMRIAIGHLPLYGIAVGRNRPGDYLADAEKLRAFLEGHRVHTYISGHDHAYYPGKRGQLELLHTGALGSGPRRLLDSEMSPRKTLTMIDIDLASGTTIYTTYDMKTESAIDIRTLPRFIMAPNGKIFRRDLATVQ</sequence>
<keyword evidence="5" id="KW-1185">Reference proteome</keyword>
<dbReference type="Pfam" id="PF00149">
    <property type="entry name" value="Metallophos"/>
    <property type="match status" value="1"/>
</dbReference>
<organism evidence="4 5">
    <name type="scientific">Pannus brasiliensis CCIBt3594</name>
    <dbReference type="NCBI Taxonomy" id="1427578"/>
    <lineage>
        <taxon>Bacteria</taxon>
        <taxon>Bacillati</taxon>
        <taxon>Cyanobacteriota</taxon>
        <taxon>Cyanophyceae</taxon>
        <taxon>Oscillatoriophycideae</taxon>
        <taxon>Chroococcales</taxon>
        <taxon>Microcystaceae</taxon>
        <taxon>Pannus</taxon>
    </lineage>
</organism>